<dbReference type="EMBL" id="JABANP010000239">
    <property type="protein sequence ID" value="KAF4685985.1"/>
    <property type="molecule type" value="Genomic_DNA"/>
</dbReference>
<feature type="compositionally biased region" description="Basic and acidic residues" evidence="1">
    <location>
        <begin position="246"/>
        <end position="257"/>
    </location>
</feature>
<organism evidence="3 4">
    <name type="scientific">Perkinsus olseni</name>
    <name type="common">Perkinsus atlanticus</name>
    <dbReference type="NCBI Taxonomy" id="32597"/>
    <lineage>
        <taxon>Eukaryota</taxon>
        <taxon>Sar</taxon>
        <taxon>Alveolata</taxon>
        <taxon>Perkinsozoa</taxon>
        <taxon>Perkinsea</taxon>
        <taxon>Perkinsida</taxon>
        <taxon>Perkinsidae</taxon>
        <taxon>Perkinsus</taxon>
    </lineage>
</organism>
<accession>A0A7J6NQA4</accession>
<evidence type="ECO:0000256" key="1">
    <source>
        <dbReference type="SAM" id="MobiDB-lite"/>
    </source>
</evidence>
<evidence type="ECO:0000259" key="2">
    <source>
        <dbReference type="Pfam" id="PF14908"/>
    </source>
</evidence>
<dbReference type="InterPro" id="IPR028034">
    <property type="entry name" value="HU-CCDC81"/>
</dbReference>
<protein>
    <recommendedName>
        <fullName evidence="2">CCDC81 HU domain-containing protein</fullName>
    </recommendedName>
</protein>
<feature type="compositionally biased region" description="Basic and acidic residues" evidence="1">
    <location>
        <begin position="281"/>
        <end position="291"/>
    </location>
</feature>
<dbReference type="OrthoDB" id="414368at2759"/>
<feature type="region of interest" description="Disordered" evidence="1">
    <location>
        <begin position="242"/>
        <end position="301"/>
    </location>
</feature>
<comment type="caution">
    <text evidence="3">The sequence shown here is derived from an EMBL/GenBank/DDBJ whole genome shotgun (WGS) entry which is preliminary data.</text>
</comment>
<reference evidence="3 4" key="1">
    <citation type="submission" date="2020-04" db="EMBL/GenBank/DDBJ databases">
        <title>Perkinsus olseni comparative genomics.</title>
        <authorList>
            <person name="Bogema D.R."/>
        </authorList>
    </citation>
    <scope>NUCLEOTIDE SEQUENCE [LARGE SCALE GENOMIC DNA]</scope>
    <source>
        <strain evidence="3">00978-12</strain>
    </source>
</reference>
<evidence type="ECO:0000313" key="3">
    <source>
        <dbReference type="EMBL" id="KAF4685985.1"/>
    </source>
</evidence>
<proteinExistence type="predicted"/>
<sequence>MTVVIQGKPTWTDRADDIVPSSVPQLIEFVLSNPKFFPGLHNASQPRTSKGLQSLDPQRQLEAIWHAMSAYIQEILESGRGVRIEHFGAFTFEPLVAPYGNPKNFRSSALRLRPCFVPDDHFKATLRRYAGKEETPVREGSIYQQGINMMYLNKVPIAAGLFLNTQVVVDGVKALFKGVQNLSSRDYNMDLDFKFCRVQILEGDLKAKFSTSLVVEAQKDARQWPTREASSNPLPTLAQAMNAADSCEKTDSSEHSEQVPQRISETWKNPNVSRAMTELIQARDEVVHDETPAPDDANAGA</sequence>
<dbReference type="Pfam" id="PF14908">
    <property type="entry name" value="HU-CCDC81_euk_1"/>
    <property type="match status" value="1"/>
</dbReference>
<dbReference type="Proteomes" id="UP000541610">
    <property type="component" value="Unassembled WGS sequence"/>
</dbReference>
<feature type="compositionally biased region" description="Polar residues" evidence="1">
    <location>
        <begin position="258"/>
        <end position="274"/>
    </location>
</feature>
<dbReference type="AlphaFoldDB" id="A0A7J6NQA4"/>
<evidence type="ECO:0000313" key="4">
    <source>
        <dbReference type="Proteomes" id="UP000541610"/>
    </source>
</evidence>
<gene>
    <name evidence="3" type="ORF">FOZ60_005788</name>
</gene>
<name>A0A7J6NQA4_PEROL</name>
<feature type="domain" description="CCDC81 HU" evidence="2">
    <location>
        <begin position="38"/>
        <end position="129"/>
    </location>
</feature>